<protein>
    <submittedName>
        <fullName evidence="1">Uncharacterized protein</fullName>
    </submittedName>
</protein>
<name>A0A2I0VDM7_9ASPA</name>
<keyword evidence="2" id="KW-1185">Reference proteome</keyword>
<reference evidence="1 2" key="2">
    <citation type="journal article" date="2017" name="Nature">
        <title>The Apostasia genome and the evolution of orchids.</title>
        <authorList>
            <person name="Zhang G.Q."/>
            <person name="Liu K.W."/>
            <person name="Li Z."/>
            <person name="Lohaus R."/>
            <person name="Hsiao Y.Y."/>
            <person name="Niu S.C."/>
            <person name="Wang J.Y."/>
            <person name="Lin Y.C."/>
            <person name="Xu Q."/>
            <person name="Chen L.J."/>
            <person name="Yoshida K."/>
            <person name="Fujiwara S."/>
            <person name="Wang Z.W."/>
            <person name="Zhang Y.Q."/>
            <person name="Mitsuda N."/>
            <person name="Wang M."/>
            <person name="Liu G.H."/>
            <person name="Pecoraro L."/>
            <person name="Huang H.X."/>
            <person name="Xiao X.J."/>
            <person name="Lin M."/>
            <person name="Wu X.Y."/>
            <person name="Wu W.L."/>
            <person name="Chen Y.Y."/>
            <person name="Chang S.B."/>
            <person name="Sakamoto S."/>
            <person name="Ohme-Takagi M."/>
            <person name="Yagi M."/>
            <person name="Zeng S.J."/>
            <person name="Shen C.Y."/>
            <person name="Yeh C.M."/>
            <person name="Luo Y.B."/>
            <person name="Tsai W.C."/>
            <person name="Van de Peer Y."/>
            <person name="Liu Z.J."/>
        </authorList>
    </citation>
    <scope>NUCLEOTIDE SEQUENCE [LARGE SCALE GENOMIC DNA]</scope>
    <source>
        <tissue evidence="1">The whole plant</tissue>
    </source>
</reference>
<evidence type="ECO:0000313" key="1">
    <source>
        <dbReference type="EMBL" id="PKU61502.1"/>
    </source>
</evidence>
<reference evidence="1 2" key="1">
    <citation type="journal article" date="2016" name="Sci. Rep.">
        <title>The Dendrobium catenatum Lindl. genome sequence provides insights into polysaccharide synthase, floral development and adaptive evolution.</title>
        <authorList>
            <person name="Zhang G.Q."/>
            <person name="Xu Q."/>
            <person name="Bian C."/>
            <person name="Tsai W.C."/>
            <person name="Yeh C.M."/>
            <person name="Liu K.W."/>
            <person name="Yoshida K."/>
            <person name="Zhang L.S."/>
            <person name="Chang S.B."/>
            <person name="Chen F."/>
            <person name="Shi Y."/>
            <person name="Su Y.Y."/>
            <person name="Zhang Y.Q."/>
            <person name="Chen L.J."/>
            <person name="Yin Y."/>
            <person name="Lin M."/>
            <person name="Huang H."/>
            <person name="Deng H."/>
            <person name="Wang Z.W."/>
            <person name="Zhu S.L."/>
            <person name="Zhao X."/>
            <person name="Deng C."/>
            <person name="Niu S.C."/>
            <person name="Huang J."/>
            <person name="Wang M."/>
            <person name="Liu G.H."/>
            <person name="Yang H.J."/>
            <person name="Xiao X.J."/>
            <person name="Hsiao Y.Y."/>
            <person name="Wu W.L."/>
            <person name="Chen Y.Y."/>
            <person name="Mitsuda N."/>
            <person name="Ohme-Takagi M."/>
            <person name="Luo Y.B."/>
            <person name="Van de Peer Y."/>
            <person name="Liu Z.J."/>
        </authorList>
    </citation>
    <scope>NUCLEOTIDE SEQUENCE [LARGE SCALE GENOMIC DNA]</scope>
    <source>
        <tissue evidence="1">The whole plant</tissue>
    </source>
</reference>
<sequence length="426" mass="49390">MCAGNLYVSRFIWGAVVFIHVLKKVDVLRSKIAWKFISDADSLLHKTLEPRYGSSCWSFDLMKNMSNAWNIILSGAKALKPIVRWKISNGESINVMEDVWILDKVLSKWPTFLSILQGDVLNVDHFIKNGVWDMEELHLFFGKELINLICNIHIDPNCNKDQLELLYQVTGKSLSTLAFEPVVSNPAVHMYWVLIKKINLNLRIEVFWWRLHHKAIPTFHFLEYRRLREGNLCPRGCMKSEDHEHVAVSCPKFIQIVQILNRWGFQILVFETFVECCSKLEQNASSKIFLANLYCSSVFFCWKFRNKFIHGDKEDSNLSIAANSVGVASISMSNRHNSGIWDANQPVRLSRNCWHSPPPDWIKVNVNSSLLTSYKAGGVFRDHKGRFLCIWIQWCSLGHLSVRNGSYLFFKMCCQRLDDAIQMHHY</sequence>
<gene>
    <name evidence="1" type="ORF">MA16_Dca026016</name>
</gene>
<accession>A0A2I0VDM7</accession>
<dbReference type="AlphaFoldDB" id="A0A2I0VDM7"/>
<evidence type="ECO:0000313" key="2">
    <source>
        <dbReference type="Proteomes" id="UP000233837"/>
    </source>
</evidence>
<proteinExistence type="predicted"/>
<dbReference type="EMBL" id="KZ503775">
    <property type="protein sequence ID" value="PKU61502.1"/>
    <property type="molecule type" value="Genomic_DNA"/>
</dbReference>
<organism evidence="1 2">
    <name type="scientific">Dendrobium catenatum</name>
    <dbReference type="NCBI Taxonomy" id="906689"/>
    <lineage>
        <taxon>Eukaryota</taxon>
        <taxon>Viridiplantae</taxon>
        <taxon>Streptophyta</taxon>
        <taxon>Embryophyta</taxon>
        <taxon>Tracheophyta</taxon>
        <taxon>Spermatophyta</taxon>
        <taxon>Magnoliopsida</taxon>
        <taxon>Liliopsida</taxon>
        <taxon>Asparagales</taxon>
        <taxon>Orchidaceae</taxon>
        <taxon>Epidendroideae</taxon>
        <taxon>Malaxideae</taxon>
        <taxon>Dendrobiinae</taxon>
        <taxon>Dendrobium</taxon>
    </lineage>
</organism>
<dbReference type="Proteomes" id="UP000233837">
    <property type="component" value="Unassembled WGS sequence"/>
</dbReference>